<dbReference type="PANTHER" id="PTHR11188:SF17">
    <property type="entry name" value="FI21816P1"/>
    <property type="match status" value="1"/>
</dbReference>
<feature type="compositionally biased region" description="Pro residues" evidence="1">
    <location>
        <begin position="640"/>
        <end position="656"/>
    </location>
</feature>
<dbReference type="OMA" id="HYAFTEV"/>
<feature type="domain" description="Arrestin C-terminal-like" evidence="2">
    <location>
        <begin position="233"/>
        <end position="495"/>
    </location>
</feature>
<reference evidence="3 4" key="1">
    <citation type="submission" date="2016-10" db="EMBL/GenBank/DDBJ databases">
        <title>Genome sequence of the basidiomycete white-rot fungus Trametes pubescens.</title>
        <authorList>
            <person name="Makela M.R."/>
            <person name="Granchi Z."/>
            <person name="Peng M."/>
            <person name="De Vries R.P."/>
            <person name="Grigoriev I."/>
            <person name="Riley R."/>
            <person name="Hilden K."/>
        </authorList>
    </citation>
    <scope>NUCLEOTIDE SEQUENCE [LARGE SCALE GENOMIC DNA]</scope>
    <source>
        <strain evidence="3 4">FBCC735</strain>
    </source>
</reference>
<feature type="region of interest" description="Disordered" evidence="1">
    <location>
        <begin position="636"/>
        <end position="732"/>
    </location>
</feature>
<sequence>MSYVLHRSPTPPPPPPEEDALSAALHAALRPFDPTPHTLPPPPEFLPNTQQHHDMPDRKSDKHPHLEIHVASDTLCLRGTGVDVNPALLSGNVVLHLTEPTSIKEITLSFRGKARLPVSAAEPLALSSSQLTYVVCNHEWSFLEGDRHHAHTLKAGRHLFPFQLQIGGSLPSSIYTSALGGASVQYKLRAHAVRGGFGLTHREITANLPVTIMRGFGTEALEYQQTLEIENTWPEKLMYSIMIPHKAWAAGERLTAVVKFQPLVKGARVLSVTTTINETVKLYSRTGSQENTRVIASTKHDIVEGKAVCVDEQQHRFRVPLLHGHSHVSRHSLSSAPSTPALTPGLAQAHHPSNAMSTSYFPPISTSSSTPHSPSHTPLELAPLTTTTTNSSSSSGSAVRSGPQTSPEVSALPSTNASVVDLPPQAGSSTDADEQATDVVTTLNITVPLYATSSHSLEPIQVSHRVRWSILIGNLDGHTSELRCSLPVHVLDHRLADEARVATLATRRLLLEGTDVDGGQAVLTEGDGEDAEALPSYPSHVRDRVANAYLPDSAVMRVANSWVVNGISPTIPDRNGMSAPFSESSSGAQSPAAWETWPVGPGLVRPPRSEHLPHEPQPGATPLEWVNTELLLSLGNEAPEAPPTLPLQRPTPPSRTPPESMQPSRHGSRFPSRRPSRSGSRAHSRANSRAASPERGVSDSSTDGRSTSESGASALSAHSRNSSQETFVHSHSTASRNMHGLFHIAMKPFTSLGSTFSLGSRSSSHANLQALHQQQQHAAASSASSLLHSPGSATGASTPAHGHPEQMTTQQMLHHAFTQVPDYDMASRGFLGGGITPLETLRDLPSYESVAAADIRSGRAGTPGGTGAGGAIGERSFSDGDLASMFSARGAGGGALHSRAHTHHPRSGLSAGLSRMEPRTAVAAPAAAMTP</sequence>
<feature type="compositionally biased region" description="Polar residues" evidence="1">
    <location>
        <begin position="396"/>
        <end position="418"/>
    </location>
</feature>
<feature type="compositionally biased region" description="Pro residues" evidence="1">
    <location>
        <begin position="33"/>
        <end position="45"/>
    </location>
</feature>
<accession>A0A1M2VIJ5</accession>
<dbReference type="PANTHER" id="PTHR11188">
    <property type="entry name" value="ARRESTIN DOMAIN CONTAINING PROTEIN"/>
    <property type="match status" value="1"/>
</dbReference>
<dbReference type="EMBL" id="MNAD01001178">
    <property type="protein sequence ID" value="OJT07414.1"/>
    <property type="molecule type" value="Genomic_DNA"/>
</dbReference>
<dbReference type="SMART" id="SM01017">
    <property type="entry name" value="Arrestin_C"/>
    <property type="match status" value="1"/>
</dbReference>
<dbReference type="Proteomes" id="UP000184267">
    <property type="component" value="Unassembled WGS sequence"/>
</dbReference>
<dbReference type="GO" id="GO:0031625">
    <property type="term" value="F:ubiquitin protein ligase binding"/>
    <property type="evidence" value="ECO:0007669"/>
    <property type="project" value="TreeGrafter"/>
</dbReference>
<dbReference type="InterPro" id="IPR011021">
    <property type="entry name" value="Arrestin-like_N"/>
</dbReference>
<dbReference type="Gene3D" id="2.60.40.640">
    <property type="match status" value="1"/>
</dbReference>
<dbReference type="AlphaFoldDB" id="A0A1M2VIJ5"/>
<feature type="region of interest" description="Disordered" evidence="1">
    <location>
        <begin position="769"/>
        <end position="807"/>
    </location>
</feature>
<feature type="compositionally biased region" description="Polar residues" evidence="1">
    <location>
        <begin position="331"/>
        <end position="341"/>
    </location>
</feature>
<name>A0A1M2VIJ5_TRAPU</name>
<dbReference type="STRING" id="154538.A0A1M2VIJ5"/>
<feature type="compositionally biased region" description="Low complexity" evidence="1">
    <location>
        <begin position="385"/>
        <end position="395"/>
    </location>
</feature>
<evidence type="ECO:0000256" key="1">
    <source>
        <dbReference type="SAM" id="MobiDB-lite"/>
    </source>
</evidence>
<feature type="compositionally biased region" description="Basic and acidic residues" evidence="1">
    <location>
        <begin position="51"/>
        <end position="62"/>
    </location>
</feature>
<dbReference type="InterPro" id="IPR014756">
    <property type="entry name" value="Ig_E-set"/>
</dbReference>
<dbReference type="GO" id="GO:0070086">
    <property type="term" value="P:ubiquitin-dependent endocytosis"/>
    <property type="evidence" value="ECO:0007669"/>
    <property type="project" value="TreeGrafter"/>
</dbReference>
<evidence type="ECO:0000259" key="2">
    <source>
        <dbReference type="SMART" id="SM01017"/>
    </source>
</evidence>
<feature type="compositionally biased region" description="Low complexity" evidence="1">
    <location>
        <begin position="769"/>
        <end position="789"/>
    </location>
</feature>
<proteinExistence type="predicted"/>
<feature type="region of interest" description="Disordered" evidence="1">
    <location>
        <begin position="31"/>
        <end position="62"/>
    </location>
</feature>
<organism evidence="3 4">
    <name type="scientific">Trametes pubescens</name>
    <name type="common">White-rot fungus</name>
    <dbReference type="NCBI Taxonomy" id="154538"/>
    <lineage>
        <taxon>Eukaryota</taxon>
        <taxon>Fungi</taxon>
        <taxon>Dikarya</taxon>
        <taxon>Basidiomycota</taxon>
        <taxon>Agaricomycotina</taxon>
        <taxon>Agaricomycetes</taxon>
        <taxon>Polyporales</taxon>
        <taxon>Polyporaceae</taxon>
        <taxon>Trametes</taxon>
    </lineage>
</organism>
<dbReference type="Pfam" id="PF00339">
    <property type="entry name" value="Arrestin_N"/>
    <property type="match status" value="1"/>
</dbReference>
<protein>
    <submittedName>
        <fullName evidence="3">Arrestin domain-containing protein C31A2.12</fullName>
    </submittedName>
</protein>
<feature type="compositionally biased region" description="Low complexity" evidence="1">
    <location>
        <begin position="921"/>
        <end position="931"/>
    </location>
</feature>
<feature type="compositionally biased region" description="Low complexity" evidence="1">
    <location>
        <begin position="357"/>
        <end position="378"/>
    </location>
</feature>
<feature type="region of interest" description="Disordered" evidence="1">
    <location>
        <begin position="328"/>
        <end position="435"/>
    </location>
</feature>
<gene>
    <name evidence="3" type="ORF">TRAPUB_1734</name>
</gene>
<feature type="region of interest" description="Disordered" evidence="1">
    <location>
        <begin position="570"/>
        <end position="623"/>
    </location>
</feature>
<dbReference type="GO" id="GO:0005829">
    <property type="term" value="C:cytosol"/>
    <property type="evidence" value="ECO:0007669"/>
    <property type="project" value="TreeGrafter"/>
</dbReference>
<dbReference type="SUPFAM" id="SSF81296">
    <property type="entry name" value="E set domains"/>
    <property type="match status" value="1"/>
</dbReference>
<evidence type="ECO:0000313" key="4">
    <source>
        <dbReference type="Proteomes" id="UP000184267"/>
    </source>
</evidence>
<evidence type="ECO:0000313" key="3">
    <source>
        <dbReference type="EMBL" id="OJT07414.1"/>
    </source>
</evidence>
<feature type="region of interest" description="Disordered" evidence="1">
    <location>
        <begin position="892"/>
        <end position="931"/>
    </location>
</feature>
<dbReference type="InterPro" id="IPR011022">
    <property type="entry name" value="Arrestin_C-like"/>
</dbReference>
<keyword evidence="4" id="KW-1185">Reference proteome</keyword>
<dbReference type="GO" id="GO:0030674">
    <property type="term" value="F:protein-macromolecule adaptor activity"/>
    <property type="evidence" value="ECO:0007669"/>
    <property type="project" value="TreeGrafter"/>
</dbReference>
<comment type="caution">
    <text evidence="3">The sequence shown here is derived from an EMBL/GenBank/DDBJ whole genome shotgun (WGS) entry which is preliminary data.</text>
</comment>
<feature type="compositionally biased region" description="Basic residues" evidence="1">
    <location>
        <begin position="666"/>
        <end position="686"/>
    </location>
</feature>
<dbReference type="InterPro" id="IPR050357">
    <property type="entry name" value="Arrestin_domain-protein"/>
</dbReference>
<dbReference type="GO" id="GO:0005886">
    <property type="term" value="C:plasma membrane"/>
    <property type="evidence" value="ECO:0007669"/>
    <property type="project" value="TreeGrafter"/>
</dbReference>
<dbReference type="InterPro" id="IPR014752">
    <property type="entry name" value="Arrestin-like_C"/>
</dbReference>
<dbReference type="OrthoDB" id="2333384at2759"/>
<feature type="compositionally biased region" description="Polar residues" evidence="1">
    <location>
        <begin position="698"/>
        <end position="732"/>
    </location>
</feature>